<dbReference type="OrthoDB" id="843771at2"/>
<protein>
    <submittedName>
        <fullName evidence="2">Starch-binding associating with outer membrane</fullName>
    </submittedName>
</protein>
<evidence type="ECO:0000313" key="3">
    <source>
        <dbReference type="Proteomes" id="UP000184212"/>
    </source>
</evidence>
<dbReference type="EMBL" id="FQWQ01000001">
    <property type="protein sequence ID" value="SHG95194.1"/>
    <property type="molecule type" value="Genomic_DNA"/>
</dbReference>
<keyword evidence="3" id="KW-1185">Reference proteome</keyword>
<keyword evidence="1" id="KW-0732">Signal</keyword>
<dbReference type="RefSeq" id="WP_084138062.1">
    <property type="nucleotide sequence ID" value="NZ_FQWQ01000001.1"/>
</dbReference>
<dbReference type="InterPro" id="IPR041662">
    <property type="entry name" value="SusD-like_2"/>
</dbReference>
<sequence>MKRTFSIISRLVLITAIMVGCTSDFESINTDPTKATPSNFDANYFLSNAEWTYADAITGYNGPVLFQSGWVQLLASTTSGGANYYTNMDKYVPSSNTNSYQASSWNQCYRSGALASEAIKNTDADPEKVNLNAAARIIRVLAAHYITDVYGDAPYSQAWMASSNVTLPDYDTQDQLYKSLLADLDGALTSMDAAKAKPSSDILPYKGDVAQWKKFGYSLMLRIAMRLTKADAATAKTYAEKAAAGGTFGSAADDAYVIPDNPNGYHNNYTAALMTAADYYQVRWSKTLIDYLSSTNDPRLGVIAEVPQDGLANNQDATKAGNSDPSVQLGLPNGYDLNGGATDITHSPGYPGGTGTGADATPIGKYSRPKTALFGNFNAPVFIVTYAQTELLLAEAAVRGYSVGGTATEHYSNGVKGGVLSLAPFGTAAVIDPVDAADYAAANPLNTSSTDASLKMINEQYWATSGALMNFTEAWNNWKRSGYPVLTPIVASGNFSNGVIPRRQPYPTTESTLNPASYKAAVGRLEGGQDAWSAKVWWDK</sequence>
<dbReference type="AlphaFoldDB" id="A0A1M5P042"/>
<feature type="chain" id="PRO_5012499989" evidence="1">
    <location>
        <begin position="22"/>
        <end position="540"/>
    </location>
</feature>
<gene>
    <name evidence="2" type="ORF">SAMN04488109_2608</name>
</gene>
<name>A0A1M5P042_9BACT</name>
<dbReference type="Pfam" id="PF12771">
    <property type="entry name" value="SusD-like_2"/>
    <property type="match status" value="1"/>
</dbReference>
<accession>A0A1M5P042</accession>
<feature type="signal peptide" evidence="1">
    <location>
        <begin position="1"/>
        <end position="21"/>
    </location>
</feature>
<dbReference type="Gene3D" id="1.25.40.390">
    <property type="match status" value="1"/>
</dbReference>
<dbReference type="InterPro" id="IPR011990">
    <property type="entry name" value="TPR-like_helical_dom_sf"/>
</dbReference>
<organism evidence="2 3">
    <name type="scientific">Chryseolinea serpens</name>
    <dbReference type="NCBI Taxonomy" id="947013"/>
    <lineage>
        <taxon>Bacteria</taxon>
        <taxon>Pseudomonadati</taxon>
        <taxon>Bacteroidota</taxon>
        <taxon>Cytophagia</taxon>
        <taxon>Cytophagales</taxon>
        <taxon>Fulvivirgaceae</taxon>
        <taxon>Chryseolinea</taxon>
    </lineage>
</organism>
<proteinExistence type="predicted"/>
<dbReference type="SUPFAM" id="SSF48452">
    <property type="entry name" value="TPR-like"/>
    <property type="match status" value="1"/>
</dbReference>
<dbReference type="Proteomes" id="UP000184212">
    <property type="component" value="Unassembled WGS sequence"/>
</dbReference>
<dbReference type="STRING" id="947013.SAMN04488109_2608"/>
<evidence type="ECO:0000313" key="2">
    <source>
        <dbReference type="EMBL" id="SHG95194.1"/>
    </source>
</evidence>
<evidence type="ECO:0000256" key="1">
    <source>
        <dbReference type="SAM" id="SignalP"/>
    </source>
</evidence>
<reference evidence="2 3" key="1">
    <citation type="submission" date="2016-11" db="EMBL/GenBank/DDBJ databases">
        <authorList>
            <person name="Jaros S."/>
            <person name="Januszkiewicz K."/>
            <person name="Wedrychowicz H."/>
        </authorList>
    </citation>
    <scope>NUCLEOTIDE SEQUENCE [LARGE SCALE GENOMIC DNA]</scope>
    <source>
        <strain evidence="2 3">DSM 24574</strain>
    </source>
</reference>
<dbReference type="PROSITE" id="PS51257">
    <property type="entry name" value="PROKAR_LIPOPROTEIN"/>
    <property type="match status" value="1"/>
</dbReference>